<keyword evidence="1" id="KW-0812">Transmembrane</keyword>
<evidence type="ECO:0000256" key="1">
    <source>
        <dbReference type="SAM" id="Phobius"/>
    </source>
</evidence>
<organism evidence="2 3">
    <name type="scientific">Massilia varians</name>
    <dbReference type="NCBI Taxonomy" id="457921"/>
    <lineage>
        <taxon>Bacteria</taxon>
        <taxon>Pseudomonadati</taxon>
        <taxon>Pseudomonadota</taxon>
        <taxon>Betaproteobacteria</taxon>
        <taxon>Burkholderiales</taxon>
        <taxon>Oxalobacteraceae</taxon>
        <taxon>Telluria group</taxon>
        <taxon>Massilia</taxon>
    </lineage>
</organism>
<proteinExistence type="predicted"/>
<feature type="transmembrane region" description="Helical" evidence="1">
    <location>
        <begin position="35"/>
        <end position="54"/>
    </location>
</feature>
<evidence type="ECO:0000313" key="2">
    <source>
        <dbReference type="EMBL" id="BDT57334.1"/>
    </source>
</evidence>
<dbReference type="Proteomes" id="UP001163336">
    <property type="component" value="Chromosome"/>
</dbReference>
<keyword evidence="1" id="KW-1133">Transmembrane helix</keyword>
<sequence>MRINRYAAPRLLLPVGVSAGCAYLAGMWPELALPLLFPVMISILAAVVWISAGLSRLK</sequence>
<dbReference type="PROSITE" id="PS51257">
    <property type="entry name" value="PROKAR_LIPOPROTEIN"/>
    <property type="match status" value="1"/>
</dbReference>
<dbReference type="RefSeq" id="WP_281912609.1">
    <property type="nucleotide sequence ID" value="NZ_AP026966.1"/>
</dbReference>
<gene>
    <name evidence="2" type="ORF">MasN3_08280</name>
</gene>
<feature type="transmembrane region" description="Helical" evidence="1">
    <location>
        <begin position="12"/>
        <end position="29"/>
    </location>
</feature>
<dbReference type="EMBL" id="AP026966">
    <property type="protein sequence ID" value="BDT57334.1"/>
    <property type="molecule type" value="Genomic_DNA"/>
</dbReference>
<evidence type="ECO:0000313" key="3">
    <source>
        <dbReference type="Proteomes" id="UP001163336"/>
    </source>
</evidence>
<name>A0ABN6TBD5_9BURK</name>
<accession>A0ABN6TBD5</accession>
<reference evidence="2" key="1">
    <citation type="submission" date="2022-11" db="EMBL/GenBank/DDBJ databases">
        <title>Isolation and characterization of PLA-degrading bacterium Massilia sp. from Antarctic soil.</title>
        <authorList>
            <person name="Sato K."/>
            <person name="Gomez-Fuentes C."/>
            <person name="Ahmad S.A."/>
            <person name="Zulkharnain A."/>
        </authorList>
    </citation>
    <scope>NUCLEOTIDE SEQUENCE</scope>
    <source>
        <strain evidence="2">N-3</strain>
    </source>
</reference>
<keyword evidence="1" id="KW-0472">Membrane</keyword>
<protein>
    <submittedName>
        <fullName evidence="2">Uncharacterized protein</fullName>
    </submittedName>
</protein>
<keyword evidence="3" id="KW-1185">Reference proteome</keyword>